<dbReference type="Pfam" id="PF00128">
    <property type="entry name" value="Alpha-amylase"/>
    <property type="match status" value="1"/>
</dbReference>
<dbReference type="PANTHER" id="PTHR10357:SF216">
    <property type="entry name" value="MALTOOLIGOSYL TREHALOSE SYNTHASE-RELATED"/>
    <property type="match status" value="1"/>
</dbReference>
<evidence type="ECO:0000313" key="3">
    <source>
        <dbReference type="Proteomes" id="UP001595377"/>
    </source>
</evidence>
<dbReference type="InterPro" id="IPR012767">
    <property type="entry name" value="Trehalose_TreY"/>
</dbReference>
<protein>
    <submittedName>
        <fullName evidence="2">Malto-oligosyltrehalose synthase</fullName>
        <ecNumber evidence="2">5.4.99.15</ecNumber>
    </submittedName>
</protein>
<dbReference type="Gene3D" id="3.20.20.80">
    <property type="entry name" value="Glycosidases"/>
    <property type="match status" value="4"/>
</dbReference>
<dbReference type="NCBIfam" id="TIGR02401">
    <property type="entry name" value="trehalose_TreY"/>
    <property type="match status" value="1"/>
</dbReference>
<proteinExistence type="predicted"/>
<keyword evidence="2" id="KW-0413">Isomerase</keyword>
<organism evidence="2 3">
    <name type="scientific">Shinella pollutisoli</name>
    <dbReference type="NCBI Taxonomy" id="2250594"/>
    <lineage>
        <taxon>Bacteria</taxon>
        <taxon>Pseudomonadati</taxon>
        <taxon>Pseudomonadota</taxon>
        <taxon>Alphaproteobacteria</taxon>
        <taxon>Hyphomicrobiales</taxon>
        <taxon>Rhizobiaceae</taxon>
        <taxon>Shinella</taxon>
    </lineage>
</organism>
<comment type="caution">
    <text evidence="2">The sequence shown here is derived from an EMBL/GenBank/DDBJ whole genome shotgun (WGS) entry which is preliminary data.</text>
</comment>
<dbReference type="CDD" id="cd11336">
    <property type="entry name" value="AmyAc_MTSase"/>
    <property type="match status" value="1"/>
</dbReference>
<evidence type="ECO:0000259" key="1">
    <source>
        <dbReference type="SMART" id="SM00642"/>
    </source>
</evidence>
<accession>A0ABV7DLW4</accession>
<dbReference type="Proteomes" id="UP001595377">
    <property type="component" value="Unassembled WGS sequence"/>
</dbReference>
<reference evidence="3" key="1">
    <citation type="journal article" date="2019" name="Int. J. Syst. Evol. Microbiol.">
        <title>The Global Catalogue of Microorganisms (GCM) 10K type strain sequencing project: providing services to taxonomists for standard genome sequencing and annotation.</title>
        <authorList>
            <consortium name="The Broad Institute Genomics Platform"/>
            <consortium name="The Broad Institute Genome Sequencing Center for Infectious Disease"/>
            <person name="Wu L."/>
            <person name="Ma J."/>
        </authorList>
    </citation>
    <scope>NUCLEOTIDE SEQUENCE [LARGE SCALE GENOMIC DNA]</scope>
    <source>
        <strain evidence="3">KCTC 52677</strain>
    </source>
</reference>
<dbReference type="EMBL" id="JBHRSP010000033">
    <property type="protein sequence ID" value="MFC3075247.1"/>
    <property type="molecule type" value="Genomic_DNA"/>
</dbReference>
<name>A0ABV7DLW4_9HYPH</name>
<gene>
    <name evidence="2" type="primary">treY</name>
    <name evidence="2" type="ORF">ACFOHH_19210</name>
</gene>
<dbReference type="PANTHER" id="PTHR10357">
    <property type="entry name" value="ALPHA-AMYLASE FAMILY MEMBER"/>
    <property type="match status" value="1"/>
</dbReference>
<feature type="domain" description="Glycosyl hydrolase family 13 catalytic" evidence="1">
    <location>
        <begin position="5"/>
        <end position="442"/>
    </location>
</feature>
<keyword evidence="3" id="KW-1185">Reference proteome</keyword>
<dbReference type="SMART" id="SM00642">
    <property type="entry name" value="Aamy"/>
    <property type="match status" value="1"/>
</dbReference>
<dbReference type="GO" id="GO:0047470">
    <property type="term" value="F:(1,4)-alpha-D-glucan 1-alpha-D-glucosylmutase activity"/>
    <property type="evidence" value="ECO:0007669"/>
    <property type="project" value="UniProtKB-EC"/>
</dbReference>
<dbReference type="RefSeq" id="WP_257317682.1">
    <property type="nucleotide sequence ID" value="NZ_JANFDG010000032.1"/>
</dbReference>
<dbReference type="EC" id="5.4.99.15" evidence="2"/>
<dbReference type="InterPro" id="IPR006047">
    <property type="entry name" value="GH13_cat_dom"/>
</dbReference>
<dbReference type="InterPro" id="IPR017853">
    <property type="entry name" value="GH"/>
</dbReference>
<evidence type="ECO:0000313" key="2">
    <source>
        <dbReference type="EMBL" id="MFC3075247.1"/>
    </source>
</evidence>
<dbReference type="SUPFAM" id="SSF51445">
    <property type="entry name" value="(Trans)glycosidases"/>
    <property type="match status" value="1"/>
</dbReference>
<sequence>MKFPSATYRLQFRNGMDFDRACRLVPYLADLGISHLYASPVATAVTGSTHGYDVTRPNEIDPAIGGLDGLRRFAEALHVRGLGLILDIVPNHMAASLENPWWRSVVALGEESPYARYFDIDWSERLTLPFLGHDFDHELTEGTIALALDPRHGDLALNYYEHFFPLHPRTHALAGDATDAEALAAISRDRARLAAIHDAQPWRLTEWTTAARHLSYRRFFEITGLVGLRAEDETVFSDAHRLVLDLVEDGTVDGLRIDHVDGLADPRAYLDRLRAAVGPEVYIVVEKILEKDEALPAGWPVEGTTGYEFIAALSEALVDEREGGRLMRAFSPLRPAGQGDSYEAARRAAKRKMLTENFAGETAYVTGLAMKLAGGGIARETLAEAIRAFIVALPIYRTYATAEGADAQDRERVRAVCAEAKRDTDDAAVHGALDILSRLLLDTPGAGTFRARFQQLSGPIMAKALEDTLFYRENAFIALNEVGGDPGRPTEGVAAFHAAMRARAERMPRGLSATSTHDTKRGEDARARLYALSEAPETWISAVRRWQAGNAPRRRDHGNGPVPEPAVEWLVYQALAGIWPVEGLAGRSTGDLLGTRMRGYMEKALREAKLATDWTRPDVDYERKVVGFADDLLADADFCADFEETLSPFIEAGMTNALAQLVLKLTAPGIPDLYQGSERCDFSLVDPDNRAAIDPDALVVPREKPPFGRTSFRDHKQWLAATLLHARRGAPPGLFDGPYLPLDTDRHALAFLRGTPAAFAIAVVPRLTYARTLPAGIKLPLPAAFADRAVTNLLDGQAGRTAATFTAEPLAVYLSAEA</sequence>